<evidence type="ECO:0000313" key="2">
    <source>
        <dbReference type="Proteomes" id="UP000240357"/>
    </source>
</evidence>
<evidence type="ECO:0000313" key="1">
    <source>
        <dbReference type="EMBL" id="PSR54381.1"/>
    </source>
</evidence>
<dbReference type="RefSeq" id="WP_106930011.1">
    <property type="nucleotide sequence ID" value="NZ_PYFT01000001.1"/>
</dbReference>
<proteinExistence type="predicted"/>
<protein>
    <submittedName>
        <fullName evidence="1">Uncharacterized protein</fullName>
    </submittedName>
</protein>
<sequence length="84" mass="9833">MKLNSFKTLKTKCGKEFNKDILKVIAFTTNNFKYSHNTYTIYKTPGDGYMRCLHNYDAITDYTTIICELISEQEAFTYLSKTYS</sequence>
<gene>
    <name evidence="1" type="ORF">AHMF7605_13095</name>
</gene>
<dbReference type="EMBL" id="PYFT01000001">
    <property type="protein sequence ID" value="PSR54381.1"/>
    <property type="molecule type" value="Genomic_DNA"/>
</dbReference>
<comment type="caution">
    <text evidence="1">The sequence shown here is derived from an EMBL/GenBank/DDBJ whole genome shotgun (WGS) entry which is preliminary data.</text>
</comment>
<name>A0A2T2YFU3_9BACT</name>
<reference evidence="1 2" key="1">
    <citation type="submission" date="2018-03" db="EMBL/GenBank/DDBJ databases">
        <title>Adhaeribacter sp. HMF7605 Genome sequencing and assembly.</title>
        <authorList>
            <person name="Kang H."/>
            <person name="Kang J."/>
            <person name="Cha I."/>
            <person name="Kim H."/>
            <person name="Joh K."/>
        </authorList>
    </citation>
    <scope>NUCLEOTIDE SEQUENCE [LARGE SCALE GENOMIC DNA]</scope>
    <source>
        <strain evidence="1 2">HMF7605</strain>
    </source>
</reference>
<accession>A0A2T2YFU3</accession>
<keyword evidence="2" id="KW-1185">Reference proteome</keyword>
<organism evidence="1 2">
    <name type="scientific">Adhaeribacter arboris</name>
    <dbReference type="NCBI Taxonomy" id="2072846"/>
    <lineage>
        <taxon>Bacteria</taxon>
        <taxon>Pseudomonadati</taxon>
        <taxon>Bacteroidota</taxon>
        <taxon>Cytophagia</taxon>
        <taxon>Cytophagales</taxon>
        <taxon>Hymenobacteraceae</taxon>
        <taxon>Adhaeribacter</taxon>
    </lineage>
</organism>
<dbReference type="AlphaFoldDB" id="A0A2T2YFU3"/>
<dbReference type="Proteomes" id="UP000240357">
    <property type="component" value="Unassembled WGS sequence"/>
</dbReference>